<name>A0ABS7ZPZ9_9GAMM</name>
<dbReference type="Proteomes" id="UP000714380">
    <property type="component" value="Unassembled WGS sequence"/>
</dbReference>
<dbReference type="PANTHER" id="PTHR33570:SF2">
    <property type="entry name" value="CARBOXYMUCONOLACTONE DECARBOXYLASE-LIKE DOMAIN-CONTAINING PROTEIN"/>
    <property type="match status" value="1"/>
</dbReference>
<dbReference type="RefSeq" id="WP_225674130.1">
    <property type="nucleotide sequence ID" value="NZ_JAEDAH010000043.1"/>
</dbReference>
<reference evidence="2 3" key="1">
    <citation type="submission" date="2020-12" db="EMBL/GenBank/DDBJ databases">
        <title>Novel Thalassolituus-related marine hydrocarbonoclastic bacteria mediated algae-derived hydrocarbons mineralization in twilight zone of the northern South China Sea.</title>
        <authorList>
            <person name="Dong C."/>
        </authorList>
    </citation>
    <scope>NUCLEOTIDE SEQUENCE [LARGE SCALE GENOMIC DNA]</scope>
    <source>
        <strain evidence="2 3">IMCC1826</strain>
    </source>
</reference>
<organism evidence="2 3">
    <name type="scientific">Thalassolituus marinus</name>
    <dbReference type="NCBI Taxonomy" id="671053"/>
    <lineage>
        <taxon>Bacteria</taxon>
        <taxon>Pseudomonadati</taxon>
        <taxon>Pseudomonadota</taxon>
        <taxon>Gammaproteobacteria</taxon>
        <taxon>Oceanospirillales</taxon>
        <taxon>Oceanospirillaceae</taxon>
        <taxon>Thalassolituus</taxon>
    </lineage>
</organism>
<evidence type="ECO:0000259" key="1">
    <source>
        <dbReference type="Pfam" id="PF02627"/>
    </source>
</evidence>
<dbReference type="Pfam" id="PF02627">
    <property type="entry name" value="CMD"/>
    <property type="match status" value="1"/>
</dbReference>
<dbReference type="EMBL" id="JAEDAH010000043">
    <property type="protein sequence ID" value="MCA6063787.1"/>
    <property type="molecule type" value="Genomic_DNA"/>
</dbReference>
<gene>
    <name evidence="2" type="ORF">I9W95_09225</name>
</gene>
<accession>A0ABS7ZPZ9</accession>
<evidence type="ECO:0000313" key="2">
    <source>
        <dbReference type="EMBL" id="MCA6063787.1"/>
    </source>
</evidence>
<dbReference type="InterPro" id="IPR003779">
    <property type="entry name" value="CMD-like"/>
</dbReference>
<protein>
    <submittedName>
        <fullName evidence="2">Carboxymuconolactone decarboxylase family protein</fullName>
    </submittedName>
</protein>
<dbReference type="InterPro" id="IPR029032">
    <property type="entry name" value="AhpD-like"/>
</dbReference>
<comment type="caution">
    <text evidence="2">The sequence shown here is derived from an EMBL/GenBank/DDBJ whole genome shotgun (WGS) entry which is preliminary data.</text>
</comment>
<proteinExistence type="predicted"/>
<keyword evidence="3" id="KW-1185">Reference proteome</keyword>
<evidence type="ECO:0000313" key="3">
    <source>
        <dbReference type="Proteomes" id="UP000714380"/>
    </source>
</evidence>
<dbReference type="SUPFAM" id="SSF69118">
    <property type="entry name" value="AhpD-like"/>
    <property type="match status" value="1"/>
</dbReference>
<sequence>MTDRFEKGLKIRREVMGDAFVDKALDNATAFTMPLQKLVSEFCWGDVWGREGLSKRERSLLNLAMISVLNRQQELAGHVRGAINNGVTPEEIREVLLQVLVYAGAPTAIDSFRTASAVLTELGIDLNGMEAE</sequence>
<dbReference type="InterPro" id="IPR052512">
    <property type="entry name" value="4CMD/NDH-1_regulator"/>
</dbReference>
<dbReference type="Gene3D" id="1.20.1290.10">
    <property type="entry name" value="AhpD-like"/>
    <property type="match status" value="1"/>
</dbReference>
<dbReference type="PANTHER" id="PTHR33570">
    <property type="entry name" value="4-CARBOXYMUCONOLACTONE DECARBOXYLASE FAMILY PROTEIN"/>
    <property type="match status" value="1"/>
</dbReference>
<feature type="domain" description="Carboxymuconolactone decarboxylase-like" evidence="1">
    <location>
        <begin position="35"/>
        <end position="115"/>
    </location>
</feature>